<reference evidence="8" key="1">
    <citation type="journal article" date="2014" name="Science">
        <title>Ancient hybridizations among the ancestral genomes of bread wheat.</title>
        <authorList>
            <consortium name="International Wheat Genome Sequencing Consortium,"/>
            <person name="Marcussen T."/>
            <person name="Sandve S.R."/>
            <person name="Heier L."/>
            <person name="Spannagl M."/>
            <person name="Pfeifer M."/>
            <person name="Jakobsen K.S."/>
            <person name="Wulff B.B."/>
            <person name="Steuernagel B."/>
            <person name="Mayer K.F."/>
            <person name="Olsen O.A."/>
        </authorList>
    </citation>
    <scope>NUCLEOTIDE SEQUENCE [LARGE SCALE GENOMIC DNA]</scope>
    <source>
        <strain evidence="8">cv. AL8/78</strain>
    </source>
</reference>
<evidence type="ECO:0000256" key="4">
    <source>
        <dbReference type="ARBA" id="ARBA00023253"/>
    </source>
</evidence>
<keyword evidence="2" id="KW-0328">Glycosyltransferase</keyword>
<dbReference type="PANTHER" id="PTHR31288:SF36">
    <property type="entry name" value="O-FUCOSYLTRANSFERASE FAMILY PROTEIN"/>
    <property type="match status" value="1"/>
</dbReference>
<reference evidence="7" key="4">
    <citation type="submission" date="2019-03" db="UniProtKB">
        <authorList>
            <consortium name="EnsemblPlants"/>
        </authorList>
    </citation>
    <scope>IDENTIFICATION</scope>
</reference>
<keyword evidence="4" id="KW-0294">Fucose metabolism</keyword>
<reference evidence="7" key="5">
    <citation type="journal article" date="2021" name="G3 (Bethesda)">
        <title>Aegilops tauschii genome assembly Aet v5.0 features greater sequence contiguity and improved annotation.</title>
        <authorList>
            <person name="Wang L."/>
            <person name="Zhu T."/>
            <person name="Rodriguez J.C."/>
            <person name="Deal K.R."/>
            <person name="Dubcovsky J."/>
            <person name="McGuire P.E."/>
            <person name="Lux T."/>
            <person name="Spannagl M."/>
            <person name="Mayer K.F.X."/>
            <person name="Baldrich P."/>
            <person name="Meyers B.C."/>
            <person name="Huo N."/>
            <person name="Gu Y.Q."/>
            <person name="Zhou H."/>
            <person name="Devos K.M."/>
            <person name="Bennetzen J.L."/>
            <person name="Unver T."/>
            <person name="Budak H."/>
            <person name="Gulick P.J."/>
            <person name="Galiba G."/>
            <person name="Kalapos B."/>
            <person name="Nelson D.R."/>
            <person name="Li P."/>
            <person name="You F.M."/>
            <person name="Luo M.C."/>
            <person name="Dvorak J."/>
        </authorList>
    </citation>
    <scope>NUCLEOTIDE SEQUENCE [LARGE SCALE GENOMIC DNA]</scope>
    <source>
        <strain evidence="7">cv. AL8/78</strain>
    </source>
</reference>
<dbReference type="Pfam" id="PF10250">
    <property type="entry name" value="O-FucT"/>
    <property type="match status" value="1"/>
</dbReference>
<keyword evidence="3" id="KW-0808">Transferase</keyword>
<keyword evidence="8" id="KW-1185">Reference proteome</keyword>
<reference evidence="7" key="3">
    <citation type="journal article" date="2017" name="Nature">
        <title>Genome sequence of the progenitor of the wheat D genome Aegilops tauschii.</title>
        <authorList>
            <person name="Luo M.C."/>
            <person name="Gu Y.Q."/>
            <person name="Puiu D."/>
            <person name="Wang H."/>
            <person name="Twardziok S.O."/>
            <person name="Deal K.R."/>
            <person name="Huo N."/>
            <person name="Zhu T."/>
            <person name="Wang L."/>
            <person name="Wang Y."/>
            <person name="McGuire P.E."/>
            <person name="Liu S."/>
            <person name="Long H."/>
            <person name="Ramasamy R.K."/>
            <person name="Rodriguez J.C."/>
            <person name="Van S.L."/>
            <person name="Yuan L."/>
            <person name="Wang Z."/>
            <person name="Xia Z."/>
            <person name="Xiao L."/>
            <person name="Anderson O.D."/>
            <person name="Ouyang S."/>
            <person name="Liang Y."/>
            <person name="Zimin A.V."/>
            <person name="Pertea G."/>
            <person name="Qi P."/>
            <person name="Bennetzen J.L."/>
            <person name="Dai X."/>
            <person name="Dawson M.W."/>
            <person name="Muller H.G."/>
            <person name="Kugler K."/>
            <person name="Rivarola-Duarte L."/>
            <person name="Spannagl M."/>
            <person name="Mayer K.F.X."/>
            <person name="Lu F.H."/>
            <person name="Bevan M.W."/>
            <person name="Leroy P."/>
            <person name="Li P."/>
            <person name="You F.M."/>
            <person name="Sun Q."/>
            <person name="Liu Z."/>
            <person name="Lyons E."/>
            <person name="Wicker T."/>
            <person name="Salzberg S.L."/>
            <person name="Devos K.M."/>
            <person name="Dvorak J."/>
        </authorList>
    </citation>
    <scope>NUCLEOTIDE SEQUENCE [LARGE SCALE GENOMIC DNA]</scope>
    <source>
        <strain evidence="7">cv. AL8/78</strain>
    </source>
</reference>
<evidence type="ECO:0000256" key="3">
    <source>
        <dbReference type="ARBA" id="ARBA00022679"/>
    </source>
</evidence>
<proteinExistence type="inferred from homology"/>
<name>A0A453K8C6_AEGTS</name>
<evidence type="ECO:0000313" key="8">
    <source>
        <dbReference type="Proteomes" id="UP000015105"/>
    </source>
</evidence>
<keyword evidence="5" id="KW-0119">Carbohydrate metabolism</keyword>
<dbReference type="GO" id="GO:0006004">
    <property type="term" value="P:fucose metabolic process"/>
    <property type="evidence" value="ECO:0007669"/>
    <property type="project" value="UniProtKB-KW"/>
</dbReference>
<sequence>HLIEICDAVAVASLLNATLVIPIFHLNNVWRDPSKFSDIFDEDRFIGTLRQHVRVVKELPKDVLLRFNHNISSIPNMRTKAYSSPDHYVQKVLPKLMELGVVRIAPFSNRLAQSVPSNIQALRCLVNYEALRFAEPIRVLADDMVVRMMKKSSLAGGKYVSVHLRFEEDMVAFSCCTYDGGRKEKIEMENARERSWRGKFHRPGRVINPEANRRDGKCPLTPLEMFPLLQTKDTLALSEELAKFEGYSSRLAALDYTVCVQSEVFVTTQGGNFPHFLMGHRRYLLGGNAKTIKPDKRKLVLSFDDPNIRSV</sequence>
<evidence type="ECO:0000313" key="7">
    <source>
        <dbReference type="EnsemblPlants" id="AET5Gv20328900.9"/>
    </source>
</evidence>
<evidence type="ECO:0000256" key="2">
    <source>
        <dbReference type="ARBA" id="ARBA00022676"/>
    </source>
</evidence>
<dbReference type="GO" id="GO:0016757">
    <property type="term" value="F:glycosyltransferase activity"/>
    <property type="evidence" value="ECO:0007669"/>
    <property type="project" value="UniProtKB-KW"/>
</dbReference>
<organism evidence="7 8">
    <name type="scientific">Aegilops tauschii subsp. strangulata</name>
    <name type="common">Goatgrass</name>
    <dbReference type="NCBI Taxonomy" id="200361"/>
    <lineage>
        <taxon>Eukaryota</taxon>
        <taxon>Viridiplantae</taxon>
        <taxon>Streptophyta</taxon>
        <taxon>Embryophyta</taxon>
        <taxon>Tracheophyta</taxon>
        <taxon>Spermatophyta</taxon>
        <taxon>Magnoliopsida</taxon>
        <taxon>Liliopsida</taxon>
        <taxon>Poales</taxon>
        <taxon>Poaceae</taxon>
        <taxon>BOP clade</taxon>
        <taxon>Pooideae</taxon>
        <taxon>Triticodae</taxon>
        <taxon>Triticeae</taxon>
        <taxon>Triticinae</taxon>
        <taxon>Aegilops</taxon>
    </lineage>
</organism>
<comment type="similarity">
    <text evidence="1">Belongs to the glycosyltransferase GT106 family.</text>
</comment>
<dbReference type="Proteomes" id="UP000015105">
    <property type="component" value="Chromosome 5D"/>
</dbReference>
<evidence type="ECO:0000256" key="6">
    <source>
        <dbReference type="ARBA" id="ARBA00030350"/>
    </source>
</evidence>
<dbReference type="InterPro" id="IPR019378">
    <property type="entry name" value="GDP-Fuc_O-FucTrfase"/>
</dbReference>
<dbReference type="EnsemblPlants" id="AET5Gv20328900.9">
    <property type="protein sequence ID" value="AET5Gv20328900.9"/>
    <property type="gene ID" value="AET5Gv20328900"/>
</dbReference>
<accession>A0A453K8C6</accession>
<dbReference type="CDD" id="cd11299">
    <property type="entry name" value="O-FucT_plant"/>
    <property type="match status" value="1"/>
</dbReference>
<evidence type="ECO:0000256" key="1">
    <source>
        <dbReference type="ARBA" id="ARBA00007737"/>
    </source>
</evidence>
<evidence type="ECO:0000256" key="5">
    <source>
        <dbReference type="ARBA" id="ARBA00023277"/>
    </source>
</evidence>
<dbReference type="Gramene" id="AET5Gv20328900.9">
    <property type="protein sequence ID" value="AET5Gv20328900.9"/>
    <property type="gene ID" value="AET5Gv20328900"/>
</dbReference>
<protein>
    <recommendedName>
        <fullName evidence="6">O-fucosyltransferase family protein</fullName>
    </recommendedName>
</protein>
<dbReference type="InterPro" id="IPR024709">
    <property type="entry name" value="FucosylTrfase_pln"/>
</dbReference>
<dbReference type="AlphaFoldDB" id="A0A453K8C6"/>
<dbReference type="PANTHER" id="PTHR31288">
    <property type="entry name" value="O-FUCOSYLTRANSFERASE FAMILY PROTEIN"/>
    <property type="match status" value="1"/>
</dbReference>
<reference evidence="8" key="2">
    <citation type="journal article" date="2017" name="Nat. Plants">
        <title>The Aegilops tauschii genome reveals multiple impacts of transposons.</title>
        <authorList>
            <person name="Zhao G."/>
            <person name="Zou C."/>
            <person name="Li K."/>
            <person name="Wang K."/>
            <person name="Li T."/>
            <person name="Gao L."/>
            <person name="Zhang X."/>
            <person name="Wang H."/>
            <person name="Yang Z."/>
            <person name="Liu X."/>
            <person name="Jiang W."/>
            <person name="Mao L."/>
            <person name="Kong X."/>
            <person name="Jiao Y."/>
            <person name="Jia J."/>
        </authorList>
    </citation>
    <scope>NUCLEOTIDE SEQUENCE [LARGE SCALE GENOMIC DNA]</scope>
    <source>
        <strain evidence="8">cv. AL8/78</strain>
    </source>
</reference>